<comment type="caution">
    <text evidence="2">The sequence shown here is derived from an EMBL/GenBank/DDBJ whole genome shotgun (WGS) entry which is preliminary data.</text>
</comment>
<evidence type="ECO:0000313" key="2">
    <source>
        <dbReference type="EMBL" id="VEL39810.1"/>
    </source>
</evidence>
<evidence type="ECO:0000256" key="1">
    <source>
        <dbReference type="SAM" id="MobiDB-lite"/>
    </source>
</evidence>
<evidence type="ECO:0000313" key="3">
    <source>
        <dbReference type="Proteomes" id="UP000784294"/>
    </source>
</evidence>
<accession>A0A3S5CQG0</accession>
<protein>
    <submittedName>
        <fullName evidence="2">Uncharacterized protein</fullName>
    </submittedName>
</protein>
<name>A0A3S5CQG0_9PLAT</name>
<keyword evidence="3" id="KW-1185">Reference proteome</keyword>
<organism evidence="2 3">
    <name type="scientific">Protopolystoma xenopodis</name>
    <dbReference type="NCBI Taxonomy" id="117903"/>
    <lineage>
        <taxon>Eukaryota</taxon>
        <taxon>Metazoa</taxon>
        <taxon>Spiralia</taxon>
        <taxon>Lophotrochozoa</taxon>
        <taxon>Platyhelminthes</taxon>
        <taxon>Monogenea</taxon>
        <taxon>Polyopisthocotylea</taxon>
        <taxon>Polystomatidea</taxon>
        <taxon>Polystomatidae</taxon>
        <taxon>Protopolystoma</taxon>
    </lineage>
</organism>
<sequence length="165" mass="18791">MCQSEVSQAPKQTVGESRRSSRLYPRQPRHYDIVWRACTPTVRRPHQISWQLPPKTEAVLASRQTVWTVSIGRVMQSDGFLRHRNIHMSSHNLGGQFRRAAYPAQSAHPRARLSPRLRVWLLPACSLSGPRRHRLGCRLPSTLFVSSTQMPATYRASVTAPKWAS</sequence>
<feature type="region of interest" description="Disordered" evidence="1">
    <location>
        <begin position="1"/>
        <end position="23"/>
    </location>
</feature>
<gene>
    <name evidence="2" type="ORF">PXEA_LOCUS33250</name>
</gene>
<dbReference type="Proteomes" id="UP000784294">
    <property type="component" value="Unassembled WGS sequence"/>
</dbReference>
<feature type="compositionally biased region" description="Polar residues" evidence="1">
    <location>
        <begin position="1"/>
        <end position="15"/>
    </location>
</feature>
<dbReference type="AlphaFoldDB" id="A0A3S5CQG0"/>
<dbReference type="EMBL" id="CAAALY010262601">
    <property type="protein sequence ID" value="VEL39810.1"/>
    <property type="molecule type" value="Genomic_DNA"/>
</dbReference>
<proteinExistence type="predicted"/>
<reference evidence="2" key="1">
    <citation type="submission" date="2018-11" db="EMBL/GenBank/DDBJ databases">
        <authorList>
            <consortium name="Pathogen Informatics"/>
        </authorList>
    </citation>
    <scope>NUCLEOTIDE SEQUENCE</scope>
</reference>